<comment type="caution">
    <text evidence="3">The sequence shown here is derived from an EMBL/GenBank/DDBJ whole genome shotgun (WGS) entry which is preliminary data.</text>
</comment>
<feature type="domain" description="AMP-binding enzyme C-terminal" evidence="2">
    <location>
        <begin position="427"/>
        <end position="502"/>
    </location>
</feature>
<dbReference type="InterPro" id="IPR000873">
    <property type="entry name" value="AMP-dep_synth/lig_dom"/>
</dbReference>
<dbReference type="PANTHER" id="PTHR43767:SF7">
    <property type="entry name" value="MEDIUM_LONG-CHAIN-FATTY-ACID--COA LIGASE FADD8"/>
    <property type="match status" value="1"/>
</dbReference>
<dbReference type="RefSeq" id="WP_029270746.1">
    <property type="nucleotide sequence ID" value="NZ_JAGIKX010000039.1"/>
</dbReference>
<dbReference type="GO" id="GO:0016874">
    <property type="term" value="F:ligase activity"/>
    <property type="evidence" value="ECO:0007669"/>
    <property type="project" value="UniProtKB-KW"/>
</dbReference>
<dbReference type="Proteomes" id="UP001519294">
    <property type="component" value="Unassembled WGS sequence"/>
</dbReference>
<keyword evidence="4" id="KW-1185">Reference proteome</keyword>
<evidence type="ECO:0000259" key="2">
    <source>
        <dbReference type="Pfam" id="PF13193"/>
    </source>
</evidence>
<dbReference type="PROSITE" id="PS00455">
    <property type="entry name" value="AMP_BINDING"/>
    <property type="match status" value="1"/>
</dbReference>
<dbReference type="InterPro" id="IPR045851">
    <property type="entry name" value="AMP-bd_C_sf"/>
</dbReference>
<dbReference type="SUPFAM" id="SSF56801">
    <property type="entry name" value="Acetyl-CoA synthetase-like"/>
    <property type="match status" value="1"/>
</dbReference>
<dbReference type="InterPro" id="IPR025110">
    <property type="entry name" value="AMP-bd_C"/>
</dbReference>
<organism evidence="3 4">
    <name type="scientific">Virgibacillus alimentarius</name>
    <dbReference type="NCBI Taxonomy" id="698769"/>
    <lineage>
        <taxon>Bacteria</taxon>
        <taxon>Bacillati</taxon>
        <taxon>Bacillota</taxon>
        <taxon>Bacilli</taxon>
        <taxon>Bacillales</taxon>
        <taxon>Bacillaceae</taxon>
        <taxon>Virgibacillus</taxon>
    </lineage>
</organism>
<evidence type="ECO:0000313" key="4">
    <source>
        <dbReference type="Proteomes" id="UP001519294"/>
    </source>
</evidence>
<reference evidence="3 4" key="1">
    <citation type="submission" date="2021-03" db="EMBL/GenBank/DDBJ databases">
        <title>Genomic Encyclopedia of Type Strains, Phase IV (KMG-IV): sequencing the most valuable type-strain genomes for metagenomic binning, comparative biology and taxonomic classification.</title>
        <authorList>
            <person name="Goeker M."/>
        </authorList>
    </citation>
    <scope>NUCLEOTIDE SEQUENCE [LARGE SCALE GENOMIC DNA]</scope>
    <source>
        <strain evidence="3 4">DSM 25790</strain>
    </source>
</reference>
<dbReference type="Gene3D" id="3.30.300.30">
    <property type="match status" value="1"/>
</dbReference>
<dbReference type="InterPro" id="IPR050237">
    <property type="entry name" value="ATP-dep_AMP-bd_enzyme"/>
</dbReference>
<feature type="domain" description="AMP-dependent synthetase/ligase" evidence="1">
    <location>
        <begin position="16"/>
        <end position="377"/>
    </location>
</feature>
<sequence>MYNVQQMIFSDPVKLNATRYSEKKAVTFKGKSFTYREFNNRINQLGHALQDLGIKKGDKVAFMLFNCNQLMEAIFACSKIGAVFVPINSRFIEREIKHVLDDSNAIAFIFDVRFASEVAKVKTTMHTTKHLISLGEAKELTPIEYENWIKTNPIAEPFPNEHLNEHDTICFLYTGGTTGLPKGAVRSHRSLYLVALLFSIEFNINRQGKGLVAGPLYGAAALSISLPNFFVGNTVHILEKFHPLEVLKAIEEEKTTTAFLAPPMFEAIFALPKDMQNQYDVSSMKTLVSVGAPLQKSTKEKILTYFKDADLNEFYGASEHGGSTNLFPEYQRDKTSSVGLPMLGMEVKLLNDLGEEIIPGEVGEFFVKGLTLCDEYYRNPKATAHAFKGEWLGLGDMGKRDEEGFYYIVDRKQDMILSGAINVYPAEIESVLFEHPKVAEVAVIGIPHEKWGETPVALVVLRDGETANEKDILDFCQGKLAKYKIPHAVDFVTELPRSLQGKVLKYQLREKYANTFSKENH</sequence>
<evidence type="ECO:0000313" key="3">
    <source>
        <dbReference type="EMBL" id="MBP2258855.1"/>
    </source>
</evidence>
<evidence type="ECO:0000259" key="1">
    <source>
        <dbReference type="Pfam" id="PF00501"/>
    </source>
</evidence>
<dbReference type="Gene3D" id="3.40.50.12780">
    <property type="entry name" value="N-terminal domain of ligase-like"/>
    <property type="match status" value="1"/>
</dbReference>
<keyword evidence="3" id="KW-0436">Ligase</keyword>
<accession>A0ABS4SBI0</accession>
<name>A0ABS4SBI0_9BACI</name>
<dbReference type="InterPro" id="IPR020845">
    <property type="entry name" value="AMP-binding_CS"/>
</dbReference>
<dbReference type="Pfam" id="PF00501">
    <property type="entry name" value="AMP-binding"/>
    <property type="match status" value="1"/>
</dbReference>
<dbReference type="PANTHER" id="PTHR43767">
    <property type="entry name" value="LONG-CHAIN-FATTY-ACID--COA LIGASE"/>
    <property type="match status" value="1"/>
</dbReference>
<gene>
    <name evidence="3" type="ORF">J2Z81_002840</name>
</gene>
<dbReference type="InterPro" id="IPR042099">
    <property type="entry name" value="ANL_N_sf"/>
</dbReference>
<dbReference type="EMBL" id="JAGIKX010000039">
    <property type="protein sequence ID" value="MBP2258855.1"/>
    <property type="molecule type" value="Genomic_DNA"/>
</dbReference>
<dbReference type="Pfam" id="PF13193">
    <property type="entry name" value="AMP-binding_C"/>
    <property type="match status" value="1"/>
</dbReference>
<proteinExistence type="predicted"/>
<protein>
    <submittedName>
        <fullName evidence="3">Acyl-CoA synthetase (AMP-forming)/AMP-acid ligase II</fullName>
    </submittedName>
</protein>